<dbReference type="EMBL" id="KY114065">
    <property type="protein sequence ID" value="AQU64527.1"/>
    <property type="molecule type" value="Genomic_DNA"/>
</dbReference>
<evidence type="ECO:0000256" key="1">
    <source>
        <dbReference type="SAM" id="MobiDB-lite"/>
    </source>
</evidence>
<protein>
    <submittedName>
        <fullName evidence="2">Uncharacterized protein</fullName>
    </submittedName>
</protein>
<reference evidence="2" key="1">
    <citation type="journal article" date="2017" name="PeerJ">
        <title>lastomes of the green algae Hydrodictyon reticulatum and Pediastrum duplex (Sphaeropleales, Chlorophyceae).</title>
        <authorList>
            <person name="McManus H.A."/>
            <person name="Sanchez D."/>
            <person name="Karol K.G."/>
        </authorList>
    </citation>
    <scope>NUCLEOTIDE SEQUENCE</scope>
</reference>
<organism evidence="2">
    <name type="scientific">Hydrodictyon reticulatum</name>
    <name type="common">Water net</name>
    <name type="synonym">Conferva reticulatum</name>
    <dbReference type="NCBI Taxonomy" id="3107"/>
    <lineage>
        <taxon>Eukaryota</taxon>
        <taxon>Viridiplantae</taxon>
        <taxon>Chlorophyta</taxon>
        <taxon>core chlorophytes</taxon>
        <taxon>Chlorophyceae</taxon>
        <taxon>CS clade</taxon>
        <taxon>Sphaeropleales</taxon>
        <taxon>Hydrodictyaceae</taxon>
        <taxon>Hydrodictyon</taxon>
    </lineage>
</organism>
<keyword evidence="2" id="KW-0934">Plastid</keyword>
<dbReference type="AlphaFoldDB" id="A0A1W5RNX0"/>
<dbReference type="RefSeq" id="YP_009364177.1">
    <property type="nucleotide sequence ID" value="NC_034655.1"/>
</dbReference>
<dbReference type="EMBL" id="KY114065">
    <property type="protein sequence ID" value="AQU64526.1"/>
    <property type="molecule type" value="Genomic_DNA"/>
</dbReference>
<proteinExistence type="predicted"/>
<dbReference type="GeneID" id="32880394"/>
<name>A0A1W5RNX0_HYDRE</name>
<geneLocation type="chloroplast" evidence="2"/>
<accession>A0A1W5RNX0</accession>
<dbReference type="RefSeq" id="YP_009364242.1">
    <property type="nucleotide sequence ID" value="NC_034655.1"/>
</dbReference>
<sequence>MAAPLARSSAGCATLRFASASPKRELLGSVASLKLRKVRKNSSSFRFGEAFASAPPKRAVRQSRKAEKRFGKAEKRKSGSVRQSRIAEKRRTKRMAAPLRYAALCISFFASASPKRELLGSFASLKLRKVRKNSLPKRMAATLRFASALPKRELLGSFASLKLRKVRKNSLPKRMAAPLRYAALRCATLRYAALRCATLRFASALPKRMAAPLRYAALRCALHQLCQSEWPLRCATLRFASALPKRELLGSFASLKLRKVRKNSLPKRMAAPLRYAALCISFAEANGRSAALRYARAASLVRIRRRHVLAQESTMILNLAGRQTRKL</sequence>
<keyword evidence="2" id="KW-0150">Chloroplast</keyword>
<dbReference type="GeneID" id="32880302"/>
<feature type="compositionally biased region" description="Basic and acidic residues" evidence="1">
    <location>
        <begin position="64"/>
        <end position="77"/>
    </location>
</feature>
<feature type="region of interest" description="Disordered" evidence="1">
    <location>
        <begin position="56"/>
        <end position="89"/>
    </location>
</feature>
<evidence type="ECO:0000313" key="2">
    <source>
        <dbReference type="EMBL" id="AQU64526.1"/>
    </source>
</evidence>
<gene>
    <name evidence="2" type="primary">orf327</name>
</gene>